<dbReference type="FunCoup" id="A0A7M7KPJ5">
    <property type="interactions" value="1670"/>
</dbReference>
<evidence type="ECO:0000256" key="1">
    <source>
        <dbReference type="ARBA" id="ARBA00004123"/>
    </source>
</evidence>
<dbReference type="FunFam" id="1.10.10.10:FF:000177">
    <property type="entry name" value="Transcription initiation factor IIE subunit beta"/>
    <property type="match status" value="1"/>
</dbReference>
<comment type="similarity">
    <text evidence="7">Belongs to the TFIIE beta subunit family.</text>
</comment>
<dbReference type="OrthoDB" id="5323195at2759"/>
<evidence type="ECO:0000256" key="6">
    <source>
        <dbReference type="ARBA" id="ARBA00025581"/>
    </source>
</evidence>
<dbReference type="PANTHER" id="PTHR12716:SF8">
    <property type="entry name" value="TRANSCRIPTION INITIATION FACTOR IIE SUBUNIT BETA"/>
    <property type="match status" value="1"/>
</dbReference>
<dbReference type="GO" id="GO:0006367">
    <property type="term" value="P:transcription initiation at RNA polymerase II promoter"/>
    <property type="evidence" value="ECO:0007669"/>
    <property type="project" value="UniProtKB-UniRule"/>
</dbReference>
<dbReference type="PIRSF" id="PIRSF016398">
    <property type="entry name" value="TFIIE-beta"/>
    <property type="match status" value="1"/>
</dbReference>
<protein>
    <recommendedName>
        <fullName evidence="7">Transcription initiation factor IIE subunit beta</fullName>
    </recommendedName>
</protein>
<evidence type="ECO:0000256" key="7">
    <source>
        <dbReference type="PIRNR" id="PIRNR016398"/>
    </source>
</evidence>
<dbReference type="RefSeq" id="XP_022669998.1">
    <property type="nucleotide sequence ID" value="XM_022814263.1"/>
</dbReference>
<dbReference type="Proteomes" id="UP000594260">
    <property type="component" value="Unplaced"/>
</dbReference>
<keyword evidence="5 7" id="KW-0539">Nucleus</keyword>
<feature type="compositionally biased region" description="Basic and acidic residues" evidence="8">
    <location>
        <begin position="25"/>
        <end position="34"/>
    </location>
</feature>
<evidence type="ECO:0000313" key="11">
    <source>
        <dbReference type="Proteomes" id="UP000594260"/>
    </source>
</evidence>
<dbReference type="Gene3D" id="1.10.10.10">
    <property type="entry name" value="Winged helix-like DNA-binding domain superfamily/Winged helix DNA-binding domain"/>
    <property type="match status" value="1"/>
</dbReference>
<dbReference type="InterPro" id="IPR036388">
    <property type="entry name" value="WH-like_DNA-bd_sf"/>
</dbReference>
<keyword evidence="11" id="KW-1185">Reference proteome</keyword>
<accession>A0A7M7KPJ5</accession>
<dbReference type="InterPro" id="IPR040501">
    <property type="entry name" value="TFA2_Winged_2"/>
</dbReference>
<evidence type="ECO:0000259" key="9">
    <source>
        <dbReference type="PROSITE" id="PS51351"/>
    </source>
</evidence>
<dbReference type="PROSITE" id="PS51351">
    <property type="entry name" value="TFIIE_BETA_C"/>
    <property type="match status" value="1"/>
</dbReference>
<sequence length="283" mass="32508">MDSALLKEREAFKKRAMAVPVVENRSNKRESPPRDKKKPLVPSKVLKPPSAPKDPFRYKTIAGGGANSFSVLAKIVKYMRTRHLEGDTHPLTLEEILDETSQMDIGVRHKQWLQQEALISNPKIDVTDDGKYAFKPPYNVKDRKSLLRLLERHMQRGLGGIYLEDIRESMANADDVLKKLGDNILYITRPTDKKVVLFFNDKSVLVPIDEDLIKLWHSVSVDSVDDAKIEEYLKRQGIQSMQDHGLKKVDPAVKRKKGAQKKARKYRRHNEHLSDVLMEFTET</sequence>
<evidence type="ECO:0000256" key="4">
    <source>
        <dbReference type="ARBA" id="ARBA00023163"/>
    </source>
</evidence>
<proteinExistence type="inferred from homology"/>
<keyword evidence="2 7" id="KW-0805">Transcription regulation</keyword>
<dbReference type="SUPFAM" id="SSF46785">
    <property type="entry name" value="Winged helix' DNA-binding domain"/>
    <property type="match status" value="1"/>
</dbReference>
<dbReference type="PANTHER" id="PTHR12716">
    <property type="entry name" value="TRANSCRIPTION INITIATION FACTOR IIE, BETA SUBUNIT"/>
    <property type="match status" value="1"/>
</dbReference>
<dbReference type="CDD" id="cd07977">
    <property type="entry name" value="TFIIE_beta_winged_helix"/>
    <property type="match status" value="1"/>
</dbReference>
<evidence type="ECO:0000256" key="2">
    <source>
        <dbReference type="ARBA" id="ARBA00023015"/>
    </source>
</evidence>
<dbReference type="GO" id="GO:0001097">
    <property type="term" value="F:TFIIH-class transcription factor complex binding"/>
    <property type="evidence" value="ECO:0007669"/>
    <property type="project" value="TreeGrafter"/>
</dbReference>
<feature type="region of interest" description="Disordered" evidence="8">
    <location>
        <begin position="16"/>
        <end position="56"/>
    </location>
</feature>
<dbReference type="InParanoid" id="A0A7M7KPJ5"/>
<evidence type="ECO:0000256" key="5">
    <source>
        <dbReference type="ARBA" id="ARBA00023242"/>
    </source>
</evidence>
<keyword evidence="4 7" id="KW-0804">Transcription</keyword>
<dbReference type="AlphaFoldDB" id="A0A7M7KPJ5"/>
<keyword evidence="3 7" id="KW-0238">DNA-binding</keyword>
<dbReference type="GeneID" id="111253963"/>
<name>A0A7M7KPJ5_VARDE</name>
<comment type="function">
    <text evidence="6 7">Recruits TFIIH to the initiation complex and stimulates the RNA polymerase II C-terminal domain kinase and DNA-dependent ATPase activities of TFIIH. Both TFIIH and TFIIE are required for promoter clearance by RNA polymerase.</text>
</comment>
<feature type="domain" description="TFIIE beta" evidence="9">
    <location>
        <begin position="60"/>
        <end position="141"/>
    </location>
</feature>
<dbReference type="Pfam" id="PF18121">
    <property type="entry name" value="TFA2_Winged_2"/>
    <property type="match status" value="1"/>
</dbReference>
<organism evidence="10 11">
    <name type="scientific">Varroa destructor</name>
    <name type="common">Honeybee mite</name>
    <dbReference type="NCBI Taxonomy" id="109461"/>
    <lineage>
        <taxon>Eukaryota</taxon>
        <taxon>Metazoa</taxon>
        <taxon>Ecdysozoa</taxon>
        <taxon>Arthropoda</taxon>
        <taxon>Chelicerata</taxon>
        <taxon>Arachnida</taxon>
        <taxon>Acari</taxon>
        <taxon>Parasitiformes</taxon>
        <taxon>Mesostigmata</taxon>
        <taxon>Gamasina</taxon>
        <taxon>Dermanyssoidea</taxon>
        <taxon>Varroidae</taxon>
        <taxon>Varroa</taxon>
    </lineage>
</organism>
<evidence type="ECO:0000256" key="3">
    <source>
        <dbReference type="ARBA" id="ARBA00023125"/>
    </source>
</evidence>
<dbReference type="EnsemblMetazoa" id="XM_022814263">
    <property type="protein sequence ID" value="XP_022669998"/>
    <property type="gene ID" value="LOC111253963"/>
</dbReference>
<dbReference type="OMA" id="AFKRRAM"/>
<dbReference type="CTD" id="38527"/>
<reference evidence="10" key="1">
    <citation type="submission" date="2021-01" db="UniProtKB">
        <authorList>
            <consortium name="EnsemblMetazoa"/>
        </authorList>
    </citation>
    <scope>IDENTIFICATION</scope>
</reference>
<evidence type="ECO:0000256" key="8">
    <source>
        <dbReference type="SAM" id="MobiDB-lite"/>
    </source>
</evidence>
<dbReference type="InterPro" id="IPR036390">
    <property type="entry name" value="WH_DNA-bd_sf"/>
</dbReference>
<dbReference type="Pfam" id="PF02186">
    <property type="entry name" value="TFIIE_beta"/>
    <property type="match status" value="1"/>
</dbReference>
<comment type="subcellular location">
    <subcellularLocation>
        <location evidence="1 7">Nucleus</location>
    </subcellularLocation>
</comment>
<evidence type="ECO:0000313" key="10">
    <source>
        <dbReference type="EnsemblMetazoa" id="XP_022669998"/>
    </source>
</evidence>
<dbReference type="GO" id="GO:0005673">
    <property type="term" value="C:transcription factor TFIIE complex"/>
    <property type="evidence" value="ECO:0007669"/>
    <property type="project" value="UniProtKB-UniRule"/>
</dbReference>
<comment type="subunit">
    <text evidence="7">Tetramer of two alpha and two beta chains.</text>
</comment>
<dbReference type="InterPro" id="IPR003166">
    <property type="entry name" value="TFIIE_bsu_DNA-bd"/>
</dbReference>
<dbReference type="InterPro" id="IPR016656">
    <property type="entry name" value="TFIIE-bsu"/>
</dbReference>
<dbReference type="GO" id="GO:0003677">
    <property type="term" value="F:DNA binding"/>
    <property type="evidence" value="ECO:0007669"/>
    <property type="project" value="UniProtKB-UniRule"/>
</dbReference>
<dbReference type="KEGG" id="vde:111253963"/>